<evidence type="ECO:0000256" key="1">
    <source>
        <dbReference type="SAM" id="MobiDB-lite"/>
    </source>
</evidence>
<dbReference type="Proteomes" id="UP001606099">
    <property type="component" value="Unassembled WGS sequence"/>
</dbReference>
<comment type="caution">
    <text evidence="2">The sequence shown here is derived from an EMBL/GenBank/DDBJ whole genome shotgun (WGS) entry which is preliminary data.</text>
</comment>
<name>A0ABW7FT73_9BURK</name>
<keyword evidence="3" id="KW-1185">Reference proteome</keyword>
<dbReference type="EMBL" id="JBIGHZ010000002">
    <property type="protein sequence ID" value="MFG6447524.1"/>
    <property type="molecule type" value="Genomic_DNA"/>
</dbReference>
<dbReference type="RefSeq" id="WP_394458931.1">
    <property type="nucleotide sequence ID" value="NZ_JBIGHZ010000002.1"/>
</dbReference>
<evidence type="ECO:0008006" key="4">
    <source>
        <dbReference type="Google" id="ProtNLM"/>
    </source>
</evidence>
<sequence>MLRALVLVLLVANVAVLVWTQGWGRAAPDPSRTALQHEPARLQPLAEPQIRQLQERSCVEIGPLENDEALRQARAALQRVGLTEAQTQLDTQERAGVWGVVTIKMPNKEFQQRKEETYRKGRIPYEPLAGFPDEQPSLLLSRHPSPNQAEAARKQLENRAYRGLRVLQLEAAQRRHQLRLAALDGLQLGQIKALGAVWPKGAQLSACRNGAAAASAAAEKPAASTPAGASR</sequence>
<evidence type="ECO:0000313" key="2">
    <source>
        <dbReference type="EMBL" id="MFG6447524.1"/>
    </source>
</evidence>
<reference evidence="2 3" key="1">
    <citation type="submission" date="2024-08" db="EMBL/GenBank/DDBJ databases">
        <authorList>
            <person name="Lu H."/>
        </authorList>
    </citation>
    <scope>NUCLEOTIDE SEQUENCE [LARGE SCALE GENOMIC DNA]</scope>
    <source>
        <strain evidence="2 3">BYS180W</strain>
    </source>
</reference>
<feature type="compositionally biased region" description="Low complexity" evidence="1">
    <location>
        <begin position="210"/>
        <end position="231"/>
    </location>
</feature>
<gene>
    <name evidence="2" type="ORF">ACG0Z6_04615</name>
</gene>
<accession>A0ABW7FT73</accession>
<feature type="region of interest" description="Disordered" evidence="1">
    <location>
        <begin position="209"/>
        <end position="231"/>
    </location>
</feature>
<evidence type="ECO:0000313" key="3">
    <source>
        <dbReference type="Proteomes" id="UP001606099"/>
    </source>
</evidence>
<proteinExistence type="predicted"/>
<protein>
    <recommendedName>
        <fullName evidence="4">SPOR domain-containing protein</fullName>
    </recommendedName>
</protein>
<organism evidence="2 3">
    <name type="scientific">Roseateles rivi</name>
    <dbReference type="NCBI Taxonomy" id="3299028"/>
    <lineage>
        <taxon>Bacteria</taxon>
        <taxon>Pseudomonadati</taxon>
        <taxon>Pseudomonadota</taxon>
        <taxon>Betaproteobacteria</taxon>
        <taxon>Burkholderiales</taxon>
        <taxon>Sphaerotilaceae</taxon>
        <taxon>Roseateles</taxon>
    </lineage>
</organism>